<evidence type="ECO:0000313" key="2">
    <source>
        <dbReference type="Proteomes" id="UP001194714"/>
    </source>
</evidence>
<name>A0ABS0AY42_9BACT</name>
<keyword evidence="2" id="KW-1185">Reference proteome</keyword>
<accession>A0ABS0AY42</accession>
<evidence type="ECO:0000313" key="1">
    <source>
        <dbReference type="EMBL" id="MBF5059056.1"/>
    </source>
</evidence>
<gene>
    <name evidence="1" type="ORF">NEPTK9_000561</name>
</gene>
<comment type="caution">
    <text evidence="1">The sequence shown here is derived from an EMBL/GenBank/DDBJ whole genome shotgun (WGS) entry which is preliminary data.</text>
</comment>
<dbReference type="RefSeq" id="WP_194847359.1">
    <property type="nucleotide sequence ID" value="NZ_JAAEJV010000010.1"/>
</dbReference>
<evidence type="ECO:0008006" key="3">
    <source>
        <dbReference type="Google" id="ProtNLM"/>
    </source>
</evidence>
<proteinExistence type="predicted"/>
<dbReference type="SUPFAM" id="SSF53098">
    <property type="entry name" value="Ribonuclease H-like"/>
    <property type="match status" value="1"/>
</dbReference>
<reference evidence="1 2" key="1">
    <citation type="submission" date="2020-01" db="EMBL/GenBank/DDBJ databases">
        <title>Draft genome sequence of Cand. Neptunochlamydia vexilliferae K9.</title>
        <authorList>
            <person name="Schulz F."/>
            <person name="Koestlbacher S."/>
            <person name="Wascher F."/>
            <person name="Pizzetti I."/>
            <person name="Horn M."/>
        </authorList>
    </citation>
    <scope>NUCLEOTIDE SEQUENCE [LARGE SCALE GENOMIC DNA]</scope>
    <source>
        <strain evidence="1 2">K9</strain>
    </source>
</reference>
<sequence>MTCGTWAITYYHQFLGSVIAHPDKKEVIPLCPEPIMKEDGSSKNDCERNASERFLLDFRKEHPHLPVILVEDALAANGPHLKLLTKLNISFITVVKPDGNRNLFDWVNTFNWDQEGNKNKNQGEHFFVCKDLKTHKFRFVNGAPLNDAHADFKVNFLEYWVTDKKGKTYHNTWVTDTQINKENAYDIARGGRARWHIENETFNTLKNQGYQFGHNFGHGNKNLTTNLAMIMMLAFLIDEAEKICCTLFQGALKAEHSRKMYLWETIRAFFRTYIIPSWKLLYEAIMAGNQRAIPILNSS</sequence>
<dbReference type="InterPro" id="IPR012337">
    <property type="entry name" value="RNaseH-like_sf"/>
</dbReference>
<dbReference type="EMBL" id="JAAEJV010000010">
    <property type="protein sequence ID" value="MBF5059056.1"/>
    <property type="molecule type" value="Genomic_DNA"/>
</dbReference>
<protein>
    <recommendedName>
        <fullName evidence="3">Transposase IS4-like domain-containing protein</fullName>
    </recommendedName>
</protein>
<dbReference type="Proteomes" id="UP001194714">
    <property type="component" value="Unassembled WGS sequence"/>
</dbReference>
<organism evidence="1 2">
    <name type="scientific">Candidatus Neptunichlamydia vexilliferae</name>
    <dbReference type="NCBI Taxonomy" id="1651774"/>
    <lineage>
        <taxon>Bacteria</taxon>
        <taxon>Pseudomonadati</taxon>
        <taxon>Chlamydiota</taxon>
        <taxon>Chlamydiia</taxon>
        <taxon>Parachlamydiales</taxon>
        <taxon>Simkaniaceae</taxon>
        <taxon>Candidatus Neptunichlamydia</taxon>
    </lineage>
</organism>